<evidence type="ECO:0000313" key="1">
    <source>
        <dbReference type="EMBL" id="GIY15484.1"/>
    </source>
</evidence>
<organism evidence="1 2">
    <name type="scientific">Caerostris darwini</name>
    <dbReference type="NCBI Taxonomy" id="1538125"/>
    <lineage>
        <taxon>Eukaryota</taxon>
        <taxon>Metazoa</taxon>
        <taxon>Ecdysozoa</taxon>
        <taxon>Arthropoda</taxon>
        <taxon>Chelicerata</taxon>
        <taxon>Arachnida</taxon>
        <taxon>Araneae</taxon>
        <taxon>Araneomorphae</taxon>
        <taxon>Entelegynae</taxon>
        <taxon>Araneoidea</taxon>
        <taxon>Araneidae</taxon>
        <taxon>Caerostris</taxon>
    </lineage>
</organism>
<dbReference type="AlphaFoldDB" id="A0AAV4R1P6"/>
<evidence type="ECO:0000313" key="2">
    <source>
        <dbReference type="Proteomes" id="UP001054837"/>
    </source>
</evidence>
<protein>
    <submittedName>
        <fullName evidence="1">Uncharacterized protein</fullName>
    </submittedName>
</protein>
<keyword evidence="2" id="KW-1185">Reference proteome</keyword>
<accession>A0AAV4R1P6</accession>
<name>A0AAV4R1P6_9ARAC</name>
<gene>
    <name evidence="1" type="ORF">CDAR_384311</name>
</gene>
<proteinExistence type="predicted"/>
<sequence length="152" mass="17410">MHIESEIPDLQKYAESIPEGDRKQQHSSVSLKFDFLDDSQFFMHFRNKNAKAGKTEREFLSVCQAQDCGPVSHFHMHIGSEISNLHKYSESIPEGDGNQRHASPSVKFDFLDDRKFFVPFQNRNAKAGKTEIESFFPYVNWGSQGCGPVSHR</sequence>
<dbReference type="Proteomes" id="UP001054837">
    <property type="component" value="Unassembled WGS sequence"/>
</dbReference>
<dbReference type="EMBL" id="BPLQ01005530">
    <property type="protein sequence ID" value="GIY15484.1"/>
    <property type="molecule type" value="Genomic_DNA"/>
</dbReference>
<reference evidence="1 2" key="1">
    <citation type="submission" date="2021-06" db="EMBL/GenBank/DDBJ databases">
        <title>Caerostris darwini draft genome.</title>
        <authorList>
            <person name="Kono N."/>
            <person name="Arakawa K."/>
        </authorList>
    </citation>
    <scope>NUCLEOTIDE SEQUENCE [LARGE SCALE GENOMIC DNA]</scope>
</reference>
<comment type="caution">
    <text evidence="1">The sequence shown here is derived from an EMBL/GenBank/DDBJ whole genome shotgun (WGS) entry which is preliminary data.</text>
</comment>